<dbReference type="PANTHER" id="PTHR31272:SF4">
    <property type="entry name" value="CYTOCHROME C-TYPE BIOGENESIS PROTEIN HI_1454-RELATED"/>
    <property type="match status" value="1"/>
</dbReference>
<evidence type="ECO:0000256" key="1">
    <source>
        <dbReference type="ARBA" id="ARBA00004141"/>
    </source>
</evidence>
<keyword evidence="9" id="KW-1185">Reference proteome</keyword>
<feature type="transmembrane region" description="Helical" evidence="6">
    <location>
        <begin position="207"/>
        <end position="227"/>
    </location>
</feature>
<evidence type="ECO:0000256" key="2">
    <source>
        <dbReference type="ARBA" id="ARBA00006143"/>
    </source>
</evidence>
<feature type="transmembrane region" description="Helical" evidence="6">
    <location>
        <begin position="55"/>
        <end position="84"/>
    </location>
</feature>
<feature type="domain" description="Cytochrome C biogenesis protein transmembrane" evidence="7">
    <location>
        <begin position="2"/>
        <end position="191"/>
    </location>
</feature>
<feature type="transmembrane region" description="Helical" evidence="6">
    <location>
        <begin position="165"/>
        <end position="187"/>
    </location>
</feature>
<feature type="transmembrane region" description="Helical" evidence="6">
    <location>
        <begin position="125"/>
        <end position="153"/>
    </location>
</feature>
<feature type="transmembrane region" description="Helical" evidence="6">
    <location>
        <begin position="90"/>
        <end position="113"/>
    </location>
</feature>
<dbReference type="EMBL" id="JAGEMK010000005">
    <property type="protein sequence ID" value="MBO1752445.1"/>
    <property type="molecule type" value="Genomic_DNA"/>
</dbReference>
<evidence type="ECO:0000259" key="7">
    <source>
        <dbReference type="Pfam" id="PF02683"/>
    </source>
</evidence>
<dbReference type="AlphaFoldDB" id="A0A939LTL2"/>
<accession>A0A939LTL2</accession>
<comment type="subcellular location">
    <subcellularLocation>
        <location evidence="1">Membrane</location>
        <topology evidence="1">Multi-pass membrane protein</topology>
    </subcellularLocation>
</comment>
<gene>
    <name evidence="8" type="ORF">J4G33_11600</name>
</gene>
<dbReference type="Proteomes" id="UP000664209">
    <property type="component" value="Unassembled WGS sequence"/>
</dbReference>
<evidence type="ECO:0000256" key="3">
    <source>
        <dbReference type="ARBA" id="ARBA00022692"/>
    </source>
</evidence>
<dbReference type="InterPro" id="IPR051790">
    <property type="entry name" value="Cytochrome_c-biogenesis_DsbD"/>
</dbReference>
<protein>
    <submittedName>
        <fullName evidence="8">Cytochrome c biogenesis protein CcdA</fullName>
    </submittedName>
</protein>
<comment type="caution">
    <text evidence="8">The sequence shown here is derived from an EMBL/GenBank/DDBJ whole genome shotgun (WGS) entry which is preliminary data.</text>
</comment>
<reference evidence="8" key="1">
    <citation type="submission" date="2021-03" db="EMBL/GenBank/DDBJ databases">
        <title>Actinotalea soli sp. nov., isolated from soil.</title>
        <authorList>
            <person name="Ping W."/>
            <person name="Zhang J."/>
        </authorList>
    </citation>
    <scope>NUCLEOTIDE SEQUENCE</scope>
    <source>
        <strain evidence="8">BY-33</strain>
    </source>
</reference>
<evidence type="ECO:0000256" key="6">
    <source>
        <dbReference type="SAM" id="Phobius"/>
    </source>
</evidence>
<evidence type="ECO:0000313" key="8">
    <source>
        <dbReference type="EMBL" id="MBO1752445.1"/>
    </source>
</evidence>
<evidence type="ECO:0000313" key="9">
    <source>
        <dbReference type="Proteomes" id="UP000664209"/>
    </source>
</evidence>
<dbReference type="GO" id="GO:0017004">
    <property type="term" value="P:cytochrome complex assembly"/>
    <property type="evidence" value="ECO:0007669"/>
    <property type="project" value="InterPro"/>
</dbReference>
<keyword evidence="3 6" id="KW-0812">Transmembrane</keyword>
<dbReference type="PANTHER" id="PTHR31272">
    <property type="entry name" value="CYTOCHROME C-TYPE BIOGENESIS PROTEIN HI_1454-RELATED"/>
    <property type="match status" value="1"/>
</dbReference>
<sequence>MLLAIPFALIAGLVSFASPCVLPLVPGYLGYVTGMAGGARPGSPGGLAAVGRWRMLAGVGLFVAGFTVVFVLFGVLAGSLGAAVNQWSDVLTRVLGLVVVLMGLVFLGWIPFAQRERRLHLAPTAGLWGAPVLGVVFGLGWAPCIGPTLVAVYTLALDEASAGRGAVLSVAYCVGLGLPFLLIALGFERSAGALGFLRRHRVTIMRIGGGVLVLVGLALVSGIWGAWTQSLQGLIGGFRTVV</sequence>
<organism evidence="8 9">
    <name type="scientific">Actinotalea soli</name>
    <dbReference type="NCBI Taxonomy" id="2819234"/>
    <lineage>
        <taxon>Bacteria</taxon>
        <taxon>Bacillati</taxon>
        <taxon>Actinomycetota</taxon>
        <taxon>Actinomycetes</taxon>
        <taxon>Micrococcales</taxon>
        <taxon>Cellulomonadaceae</taxon>
        <taxon>Actinotalea</taxon>
    </lineage>
</organism>
<evidence type="ECO:0000256" key="4">
    <source>
        <dbReference type="ARBA" id="ARBA00022989"/>
    </source>
</evidence>
<keyword evidence="4 6" id="KW-1133">Transmembrane helix</keyword>
<proteinExistence type="inferred from homology"/>
<evidence type="ECO:0000256" key="5">
    <source>
        <dbReference type="ARBA" id="ARBA00023136"/>
    </source>
</evidence>
<comment type="similarity">
    <text evidence="2">Belongs to the DsbD family.</text>
</comment>
<dbReference type="RefSeq" id="WP_208056148.1">
    <property type="nucleotide sequence ID" value="NZ_JAGEMK010000005.1"/>
</dbReference>
<dbReference type="GO" id="GO:0016020">
    <property type="term" value="C:membrane"/>
    <property type="evidence" value="ECO:0007669"/>
    <property type="project" value="UniProtKB-SubCell"/>
</dbReference>
<keyword evidence="5 6" id="KW-0472">Membrane</keyword>
<dbReference type="Pfam" id="PF02683">
    <property type="entry name" value="DsbD_TM"/>
    <property type="match status" value="1"/>
</dbReference>
<dbReference type="InterPro" id="IPR003834">
    <property type="entry name" value="Cyt_c_assmbl_TM_dom"/>
</dbReference>
<name>A0A939LTL2_9CELL</name>